<organism evidence="2 3">
    <name type="scientific">Alkalihalobacterium chitinilyticum</name>
    <dbReference type="NCBI Taxonomy" id="2980103"/>
    <lineage>
        <taxon>Bacteria</taxon>
        <taxon>Bacillati</taxon>
        <taxon>Bacillota</taxon>
        <taxon>Bacilli</taxon>
        <taxon>Bacillales</taxon>
        <taxon>Bacillaceae</taxon>
        <taxon>Alkalihalobacterium</taxon>
    </lineage>
</organism>
<dbReference type="EMBL" id="JAOTPO010000016">
    <property type="protein sequence ID" value="MDE5415475.1"/>
    <property type="molecule type" value="Genomic_DNA"/>
</dbReference>
<keyword evidence="1" id="KW-0812">Transmembrane</keyword>
<name>A0ABT5VJ51_9BACI</name>
<gene>
    <name evidence="2" type="ORF">N7Z68_19105</name>
</gene>
<sequence length="132" mass="14959">MLRKKLYGIICIGMLMTMVTTYLSIMSLIKSDTTVGIIVVLTINLGVYAALLVGLLEYLVLHRIKSIVKDLQDVEDRQHPKCRLIDLGDNDEISYITRKLNQSIEGLNYKNEVTDDFVIQYKPTIAPKTKAI</sequence>
<evidence type="ECO:0000313" key="2">
    <source>
        <dbReference type="EMBL" id="MDE5415475.1"/>
    </source>
</evidence>
<proteinExistence type="predicted"/>
<keyword evidence="1" id="KW-0472">Membrane</keyword>
<evidence type="ECO:0000256" key="1">
    <source>
        <dbReference type="SAM" id="Phobius"/>
    </source>
</evidence>
<feature type="transmembrane region" description="Helical" evidence="1">
    <location>
        <begin position="7"/>
        <end position="29"/>
    </location>
</feature>
<evidence type="ECO:0008006" key="4">
    <source>
        <dbReference type="Google" id="ProtNLM"/>
    </source>
</evidence>
<keyword evidence="3" id="KW-1185">Reference proteome</keyword>
<protein>
    <recommendedName>
        <fullName evidence="4">HAMP domain-containing protein</fullName>
    </recommendedName>
</protein>
<comment type="caution">
    <text evidence="2">The sequence shown here is derived from an EMBL/GenBank/DDBJ whole genome shotgun (WGS) entry which is preliminary data.</text>
</comment>
<keyword evidence="1" id="KW-1133">Transmembrane helix</keyword>
<dbReference type="RefSeq" id="WP_275120077.1">
    <property type="nucleotide sequence ID" value="NZ_JAOTPO010000016.1"/>
</dbReference>
<reference evidence="2" key="1">
    <citation type="submission" date="2024-05" db="EMBL/GenBank/DDBJ databases">
        <title>Alkalihalobacillus sp. strain MEB203 novel alkaliphilic bacterium from Lonar Lake, India.</title>
        <authorList>
            <person name="Joshi A."/>
            <person name="Thite S."/>
            <person name="Mengade P."/>
        </authorList>
    </citation>
    <scope>NUCLEOTIDE SEQUENCE</scope>
    <source>
        <strain evidence="2">MEB 203</strain>
    </source>
</reference>
<evidence type="ECO:0000313" key="3">
    <source>
        <dbReference type="Proteomes" id="UP001148125"/>
    </source>
</evidence>
<feature type="transmembrane region" description="Helical" evidence="1">
    <location>
        <begin position="35"/>
        <end position="61"/>
    </location>
</feature>
<accession>A0ABT5VJ51</accession>
<dbReference type="Proteomes" id="UP001148125">
    <property type="component" value="Unassembled WGS sequence"/>
</dbReference>